<keyword evidence="3" id="KW-1185">Reference proteome</keyword>
<dbReference type="EMBL" id="CP088155">
    <property type="protein sequence ID" value="WYM97392.1"/>
    <property type="molecule type" value="Genomic_DNA"/>
</dbReference>
<evidence type="ECO:0000313" key="2">
    <source>
        <dbReference type="EMBL" id="WYM97392.1"/>
    </source>
</evidence>
<evidence type="ECO:0000313" key="1">
    <source>
        <dbReference type="EMBL" id="WYM97372.1"/>
    </source>
</evidence>
<gene>
    <name evidence="1" type="ORF">LQ356_00540</name>
    <name evidence="2" type="ORF">LQ356_00640</name>
</gene>
<dbReference type="Proteomes" id="UP001622612">
    <property type="component" value="Chromosome"/>
</dbReference>
<organism evidence="2 3">
    <name type="scientific">Metamycoplasma faucium</name>
    <dbReference type="NCBI Taxonomy" id="56142"/>
    <lineage>
        <taxon>Bacteria</taxon>
        <taxon>Bacillati</taxon>
        <taxon>Mycoplasmatota</taxon>
        <taxon>Mycoplasmoidales</taxon>
        <taxon>Metamycoplasmataceae</taxon>
        <taxon>Metamycoplasma</taxon>
    </lineage>
</organism>
<evidence type="ECO:0000313" key="3">
    <source>
        <dbReference type="Proteomes" id="UP001622612"/>
    </source>
</evidence>
<proteinExistence type="predicted"/>
<dbReference type="RefSeq" id="WP_405311794.1">
    <property type="nucleotide sequence ID" value="NZ_CP088155.1"/>
</dbReference>
<accession>A0ABZ2TMS3</accession>
<dbReference type="EMBL" id="CP088155">
    <property type="protein sequence ID" value="WYM97372.1"/>
    <property type="molecule type" value="Genomic_DNA"/>
</dbReference>
<protein>
    <submittedName>
        <fullName evidence="2">Uncharacterized protein</fullName>
    </submittedName>
</protein>
<name>A0ABZ2TMS3_9BACT</name>
<reference evidence="2 3" key="1">
    <citation type="submission" date="2021-11" db="EMBL/GenBank/DDBJ databases">
        <title>The first genome sequence of unculturable Mycoplasma faucium obtained by de novo assembly of metagenomic reads.</title>
        <authorList>
            <person name="Sabat A.J."/>
            <person name="Bathoorn E."/>
            <person name="Akkerboom V."/>
            <person name="Friedrich A.W."/>
        </authorList>
    </citation>
    <scope>NUCLEOTIDE SEQUENCE [LARGE SCALE GENOMIC DNA]</scope>
    <source>
        <strain evidence="2 3">UMCG-MFM1</strain>
    </source>
</reference>
<sequence>MEDCKKCVKCGSTIDLAKFGSLHCCKNCFKEVLDWAQEFDMDWYWNKK</sequence>